<dbReference type="GeneID" id="108627299"/>
<dbReference type="InterPro" id="IPR036638">
    <property type="entry name" value="HLH_DNA-bd_sf"/>
</dbReference>
<evidence type="ECO:0000256" key="2">
    <source>
        <dbReference type="ARBA" id="ARBA00023125"/>
    </source>
</evidence>
<dbReference type="CDD" id="cd19699">
    <property type="entry name" value="bHLH_TS_dMYOD_like"/>
    <property type="match status" value="1"/>
</dbReference>
<dbReference type="GO" id="GO:0007517">
    <property type="term" value="P:muscle organ development"/>
    <property type="evidence" value="ECO:0007669"/>
    <property type="project" value="InterPro"/>
</dbReference>
<dbReference type="SUPFAM" id="SSF47459">
    <property type="entry name" value="HLH, helix-loop-helix DNA-binding domain"/>
    <property type="match status" value="1"/>
</dbReference>
<dbReference type="PROSITE" id="PS50888">
    <property type="entry name" value="BHLH"/>
    <property type="match status" value="1"/>
</dbReference>
<dbReference type="KEGG" id="ccal:108627299"/>
<keyword evidence="6" id="KW-1185">Reference proteome</keyword>
<feature type="compositionally biased region" description="Low complexity" evidence="4">
    <location>
        <begin position="107"/>
        <end position="128"/>
    </location>
</feature>
<dbReference type="InterPro" id="IPR011598">
    <property type="entry name" value="bHLH_dom"/>
</dbReference>
<dbReference type="PANTHER" id="PTHR11534:SF9">
    <property type="entry name" value="MYOGENIC-DETERMINATION PROTEIN"/>
    <property type="match status" value="1"/>
</dbReference>
<keyword evidence="3" id="KW-0539">Nucleus</keyword>
<keyword evidence="2" id="KW-0238">DNA-binding</keyword>
<dbReference type="FunFam" id="4.10.280.10:FF:000005">
    <property type="entry name" value="Myogenic factor"/>
    <property type="match status" value="1"/>
</dbReference>
<dbReference type="GO" id="GO:0046983">
    <property type="term" value="F:protein dimerization activity"/>
    <property type="evidence" value="ECO:0007669"/>
    <property type="project" value="InterPro"/>
</dbReference>
<dbReference type="AlphaFoldDB" id="A0AAJ7N998"/>
<feature type="region of interest" description="Disordered" evidence="4">
    <location>
        <begin position="92"/>
        <end position="169"/>
    </location>
</feature>
<evidence type="ECO:0000256" key="1">
    <source>
        <dbReference type="ARBA" id="ARBA00004123"/>
    </source>
</evidence>
<dbReference type="InterPro" id="IPR002546">
    <property type="entry name" value="MyoD_N"/>
</dbReference>
<evidence type="ECO:0000256" key="3">
    <source>
        <dbReference type="ARBA" id="ARBA00023242"/>
    </source>
</evidence>
<dbReference type="GO" id="GO:0000981">
    <property type="term" value="F:DNA-binding transcription factor activity, RNA polymerase II-specific"/>
    <property type="evidence" value="ECO:0007669"/>
    <property type="project" value="TreeGrafter"/>
</dbReference>
<dbReference type="SMART" id="SM00353">
    <property type="entry name" value="HLH"/>
    <property type="match status" value="1"/>
</dbReference>
<dbReference type="GO" id="GO:0045663">
    <property type="term" value="P:positive regulation of myoblast differentiation"/>
    <property type="evidence" value="ECO:0007669"/>
    <property type="project" value="TreeGrafter"/>
</dbReference>
<dbReference type="SMART" id="SM00520">
    <property type="entry name" value="BASIC"/>
    <property type="match status" value="1"/>
</dbReference>
<organism evidence="6 7">
    <name type="scientific">Ceratina calcarata</name>
    <dbReference type="NCBI Taxonomy" id="156304"/>
    <lineage>
        <taxon>Eukaryota</taxon>
        <taxon>Metazoa</taxon>
        <taxon>Ecdysozoa</taxon>
        <taxon>Arthropoda</taxon>
        <taxon>Hexapoda</taxon>
        <taxon>Insecta</taxon>
        <taxon>Pterygota</taxon>
        <taxon>Neoptera</taxon>
        <taxon>Endopterygota</taxon>
        <taxon>Hymenoptera</taxon>
        <taxon>Apocrita</taxon>
        <taxon>Aculeata</taxon>
        <taxon>Apoidea</taxon>
        <taxon>Anthophila</taxon>
        <taxon>Apidae</taxon>
        <taxon>Ceratina</taxon>
        <taxon>Zadontomerus</taxon>
    </lineage>
</organism>
<dbReference type="Pfam" id="PF01586">
    <property type="entry name" value="Basic"/>
    <property type="match status" value="1"/>
</dbReference>
<evidence type="ECO:0000259" key="5">
    <source>
        <dbReference type="PROSITE" id="PS50888"/>
    </source>
</evidence>
<dbReference type="Proteomes" id="UP000694925">
    <property type="component" value="Unplaced"/>
</dbReference>
<dbReference type="Pfam" id="PF00010">
    <property type="entry name" value="HLH"/>
    <property type="match status" value="1"/>
</dbReference>
<dbReference type="Gene3D" id="4.10.280.10">
    <property type="entry name" value="Helix-loop-helix DNA-binding domain"/>
    <property type="match status" value="1"/>
</dbReference>
<evidence type="ECO:0000313" key="6">
    <source>
        <dbReference type="Proteomes" id="UP000694925"/>
    </source>
</evidence>
<name>A0AAJ7N998_9HYME</name>
<dbReference type="PANTHER" id="PTHR11534">
    <property type="entry name" value="MYOGENIC FACTOR"/>
    <property type="match status" value="1"/>
</dbReference>
<dbReference type="CTD" id="42799"/>
<sequence length="347" mass="39141">MTLVTGTVPYACPPAGRSSYDAYRHHQHRYYHHRYHHHHHHLYYHHHHRRRRDVVYQPIDCSSIDSLQGYLSEGVVDEEARSRVVETTKDVSVLGSSGSPEYHRSRSYAVDSDSASSSVGSLDASADLESGSVDAEESNEGNESNEPNEPNERGNESNESESNEHVPHPHVTLDNAVTAHGPRRCLLWACKACKKKTVTVDRRKAATLRERRRLRKVNEAFEVLKRRTSNNPNQRLPKVEILRNAIEYIESLEALLQSNRSLVGQDHGSTESMSDATSPRCMTERLRQFSDSLAKFQPINGFEGTVDTQSSQLTGSSLDRLSMIVQSINDSTTTHVASDTLRYNSHQ</sequence>
<feature type="compositionally biased region" description="Basic and acidic residues" evidence="4">
    <location>
        <begin position="150"/>
        <end position="167"/>
    </location>
</feature>
<protein>
    <submittedName>
        <fullName evidence="7">Myogenic factor 6 isoform X1</fullName>
    </submittedName>
</protein>
<dbReference type="GO" id="GO:0000978">
    <property type="term" value="F:RNA polymerase II cis-regulatory region sequence-specific DNA binding"/>
    <property type="evidence" value="ECO:0007669"/>
    <property type="project" value="TreeGrafter"/>
</dbReference>
<comment type="subcellular location">
    <subcellularLocation>
        <location evidence="1">Nucleus</location>
    </subcellularLocation>
</comment>
<reference evidence="7" key="1">
    <citation type="submission" date="2025-08" db="UniProtKB">
        <authorList>
            <consortium name="RefSeq"/>
        </authorList>
    </citation>
    <scope>IDENTIFICATION</scope>
    <source>
        <tissue evidence="7">Whole body</tissue>
    </source>
</reference>
<feature type="domain" description="BHLH" evidence="5">
    <location>
        <begin position="201"/>
        <end position="252"/>
    </location>
</feature>
<proteinExistence type="predicted"/>
<dbReference type="RefSeq" id="XP_017883969.1">
    <property type="nucleotide sequence ID" value="XM_018028480.2"/>
</dbReference>
<accession>A0AAJ7N998</accession>
<evidence type="ECO:0000313" key="7">
    <source>
        <dbReference type="RefSeq" id="XP_017883969.1"/>
    </source>
</evidence>
<dbReference type="GO" id="GO:0005634">
    <property type="term" value="C:nucleus"/>
    <property type="evidence" value="ECO:0007669"/>
    <property type="project" value="UniProtKB-SubCell"/>
</dbReference>
<dbReference type="InterPro" id="IPR039704">
    <property type="entry name" value="Myogenic_factor"/>
</dbReference>
<gene>
    <name evidence="7" type="primary">LOC108627299</name>
</gene>
<evidence type="ECO:0000256" key="4">
    <source>
        <dbReference type="SAM" id="MobiDB-lite"/>
    </source>
</evidence>